<sequence>MDYIFVYGTLLKHFDAGVMRSVQEHLHFEGNGSILGQLYDLGQYPGLVEVADATDTIVGEVYRVNNVQAVFTVLDEYEGDEYNRVLKTVKLGNQRKINCWVYVFINELHPSYIKIINGDYLAYIRDKVNESNYRRN</sequence>
<protein>
    <submittedName>
        <fullName evidence="2">Gamma-glutamylcyclotransferase (GGCT)/AIG2-like uncharacterized protein YtfP</fullName>
    </submittedName>
</protein>
<evidence type="ECO:0000313" key="2">
    <source>
        <dbReference type="EMBL" id="MDT3402854.1"/>
    </source>
</evidence>
<proteinExistence type="predicted"/>
<evidence type="ECO:0000259" key="1">
    <source>
        <dbReference type="Pfam" id="PF06094"/>
    </source>
</evidence>
<dbReference type="Pfam" id="PF06094">
    <property type="entry name" value="GGACT"/>
    <property type="match status" value="1"/>
</dbReference>
<dbReference type="Gene3D" id="3.10.490.10">
    <property type="entry name" value="Gamma-glutamyl cyclotransferase-like"/>
    <property type="match status" value="1"/>
</dbReference>
<comment type="caution">
    <text evidence="2">The sequence shown here is derived from an EMBL/GenBank/DDBJ whole genome shotgun (WGS) entry which is preliminary data.</text>
</comment>
<dbReference type="Proteomes" id="UP001258315">
    <property type="component" value="Unassembled WGS sequence"/>
</dbReference>
<dbReference type="InterPro" id="IPR009288">
    <property type="entry name" value="AIG2-like_dom"/>
</dbReference>
<name>A0ABU3GSV1_9SPHI</name>
<feature type="domain" description="Gamma-glutamylcyclotransferase AIG2-like" evidence="1">
    <location>
        <begin position="4"/>
        <end position="120"/>
    </location>
</feature>
<gene>
    <name evidence="2" type="ORF">QE417_001926</name>
</gene>
<dbReference type="EMBL" id="JAVLVU010000001">
    <property type="protein sequence ID" value="MDT3402854.1"/>
    <property type="molecule type" value="Genomic_DNA"/>
</dbReference>
<dbReference type="SUPFAM" id="SSF110857">
    <property type="entry name" value="Gamma-glutamyl cyclotransferase-like"/>
    <property type="match status" value="1"/>
</dbReference>
<dbReference type="InterPro" id="IPR036568">
    <property type="entry name" value="GGCT-like_sf"/>
</dbReference>
<dbReference type="RefSeq" id="WP_311949542.1">
    <property type="nucleotide sequence ID" value="NZ_JAVLVU010000001.1"/>
</dbReference>
<reference evidence="3" key="1">
    <citation type="submission" date="2023-07" db="EMBL/GenBank/DDBJ databases">
        <title>Functional and genomic diversity of the sorghum phyllosphere microbiome.</title>
        <authorList>
            <person name="Shade A."/>
        </authorList>
    </citation>
    <scope>NUCLEOTIDE SEQUENCE [LARGE SCALE GENOMIC DNA]</scope>
    <source>
        <strain evidence="3">SORGH_AS_0422</strain>
    </source>
</reference>
<organism evidence="2 3">
    <name type="scientific">Mucilaginibacter terrae</name>
    <dbReference type="NCBI Taxonomy" id="1955052"/>
    <lineage>
        <taxon>Bacteria</taxon>
        <taxon>Pseudomonadati</taxon>
        <taxon>Bacteroidota</taxon>
        <taxon>Sphingobacteriia</taxon>
        <taxon>Sphingobacteriales</taxon>
        <taxon>Sphingobacteriaceae</taxon>
        <taxon>Mucilaginibacter</taxon>
    </lineage>
</organism>
<accession>A0ABU3GSV1</accession>
<evidence type="ECO:0000313" key="3">
    <source>
        <dbReference type="Proteomes" id="UP001258315"/>
    </source>
</evidence>
<dbReference type="CDD" id="cd06661">
    <property type="entry name" value="GGCT_like"/>
    <property type="match status" value="1"/>
</dbReference>
<dbReference type="InterPro" id="IPR013024">
    <property type="entry name" value="GGCT-like"/>
</dbReference>
<keyword evidence="3" id="KW-1185">Reference proteome</keyword>